<keyword evidence="7" id="KW-1185">Reference proteome</keyword>
<evidence type="ECO:0000256" key="3">
    <source>
        <dbReference type="ARBA" id="ARBA00022833"/>
    </source>
</evidence>
<dbReference type="GO" id="GO:0043039">
    <property type="term" value="P:tRNA aminoacylation"/>
    <property type="evidence" value="ECO:0007669"/>
    <property type="project" value="InterPro"/>
</dbReference>
<dbReference type="GO" id="GO:0004812">
    <property type="term" value="F:aminoacyl-tRNA ligase activity"/>
    <property type="evidence" value="ECO:0007669"/>
    <property type="project" value="UniProtKB-KW"/>
</dbReference>
<keyword evidence="3" id="KW-0862">Zinc</keyword>
<dbReference type="GO" id="GO:0005524">
    <property type="term" value="F:ATP binding"/>
    <property type="evidence" value="ECO:0007669"/>
    <property type="project" value="InterPro"/>
</dbReference>
<reference evidence="6" key="2">
    <citation type="submission" date="2020-12" db="EMBL/GenBank/DDBJ databases">
        <title>New Spironucleus salmonicida genome in near-complete chromosomes.</title>
        <authorList>
            <person name="Xu F."/>
            <person name="Kurt Z."/>
            <person name="Jimenez-Gonzalez A."/>
            <person name="Astvaldsson A."/>
            <person name="Andersson J.O."/>
            <person name="Svard S.G."/>
        </authorList>
    </citation>
    <scope>NUCLEOTIDE SEQUENCE</scope>
    <source>
        <strain evidence="6">ATCC 50377</strain>
    </source>
</reference>
<dbReference type="GO" id="GO:0002196">
    <property type="term" value="F:Ser-tRNA(Ala) deacylase activity"/>
    <property type="evidence" value="ECO:0007669"/>
    <property type="project" value="TreeGrafter"/>
</dbReference>
<evidence type="ECO:0000256" key="2">
    <source>
        <dbReference type="ARBA" id="ARBA00022723"/>
    </source>
</evidence>
<dbReference type="PANTHER" id="PTHR43462:SF1">
    <property type="entry name" value="ALANYL-TRNA EDITING PROTEIN AARSD1"/>
    <property type="match status" value="1"/>
</dbReference>
<dbReference type="Gene3D" id="3.30.980.10">
    <property type="entry name" value="Threonyl-trna Synthetase, Chain A, domain 2"/>
    <property type="match status" value="1"/>
</dbReference>
<proteinExistence type="predicted"/>
<dbReference type="EMBL" id="AUWU02000007">
    <property type="protein sequence ID" value="KAH0570406.1"/>
    <property type="molecule type" value="Genomic_DNA"/>
</dbReference>
<evidence type="ECO:0000256" key="1">
    <source>
        <dbReference type="ARBA" id="ARBA00001947"/>
    </source>
</evidence>
<dbReference type="SMART" id="SM00863">
    <property type="entry name" value="tRNA_SAD"/>
    <property type="match status" value="1"/>
</dbReference>
<evidence type="ECO:0000313" key="6">
    <source>
        <dbReference type="EMBL" id="KAH0570406.1"/>
    </source>
</evidence>
<dbReference type="Proteomes" id="UP000018208">
    <property type="component" value="Unassembled WGS sequence"/>
</dbReference>
<dbReference type="SUPFAM" id="SSF55186">
    <property type="entry name" value="ThrRS/AlaRS common domain"/>
    <property type="match status" value="1"/>
</dbReference>
<protein>
    <submittedName>
        <fullName evidence="5">Metal-dependent hydrolase related to alanyl-tRNA synthetase</fullName>
    </submittedName>
</protein>
<dbReference type="GO" id="GO:0046872">
    <property type="term" value="F:metal ion binding"/>
    <property type="evidence" value="ECO:0007669"/>
    <property type="project" value="UniProtKB-KW"/>
</dbReference>
<comment type="cofactor">
    <cofactor evidence="1">
        <name>Zn(2+)</name>
        <dbReference type="ChEBI" id="CHEBI:29105"/>
    </cofactor>
</comment>
<accession>V6LX92</accession>
<gene>
    <name evidence="5" type="ORF">SS50377_10373</name>
    <name evidence="6" type="ORF">SS50377_26686</name>
</gene>
<evidence type="ECO:0000313" key="5">
    <source>
        <dbReference type="EMBL" id="EST49160.1"/>
    </source>
</evidence>
<keyword evidence="5" id="KW-0436">Ligase</keyword>
<reference evidence="5 6" key="1">
    <citation type="journal article" date="2014" name="PLoS Genet.">
        <title>The Genome of Spironucleus salmonicida Highlights a Fish Pathogen Adapted to Fluctuating Environments.</title>
        <authorList>
            <person name="Xu F."/>
            <person name="Jerlstrom-Hultqvist J."/>
            <person name="Einarsson E."/>
            <person name="Astvaldsson A."/>
            <person name="Svard S.G."/>
            <person name="Andersson J.O."/>
        </authorList>
    </citation>
    <scope>NUCLEOTIDE SEQUENCE</scope>
    <source>
        <strain evidence="6">ATCC 50377</strain>
    </source>
</reference>
<dbReference type="InterPro" id="IPR012947">
    <property type="entry name" value="tRNA_SAD"/>
</dbReference>
<evidence type="ECO:0000259" key="4">
    <source>
        <dbReference type="SMART" id="SM00863"/>
    </source>
</evidence>
<dbReference type="PANTHER" id="PTHR43462">
    <property type="entry name" value="ALANYL-TRNA EDITING PROTEIN"/>
    <property type="match status" value="1"/>
</dbReference>
<evidence type="ECO:0000313" key="7">
    <source>
        <dbReference type="Proteomes" id="UP000018208"/>
    </source>
</evidence>
<feature type="domain" description="Threonyl/alanyl tRNA synthetase SAD" evidence="4">
    <location>
        <begin position="169"/>
        <end position="211"/>
    </location>
</feature>
<name>V6LX92_9EUKA</name>
<dbReference type="EMBL" id="KI545953">
    <property type="protein sequence ID" value="EST49160.1"/>
    <property type="molecule type" value="Genomic_DNA"/>
</dbReference>
<keyword evidence="5" id="KW-0030">Aminoacyl-tRNA synthetase</keyword>
<keyword evidence="2" id="KW-0479">Metal-binding</keyword>
<dbReference type="InterPro" id="IPR018163">
    <property type="entry name" value="Thr/Ala-tRNA-synth_IIc_edit"/>
</dbReference>
<keyword evidence="5" id="KW-0378">Hydrolase</keyword>
<dbReference type="OrthoDB" id="288942at2759"/>
<sequence length="375" mass="41533">MFAYTENIYTFEATATSIPQNDKFAISLVPNFLFSGGGGQLPDCGTINDIPFTLFSGDSILMDKDISGVVIVKISENRRRNSSLLHTGQHLLSAEFERMHNAKSSSFTAFEDYATIELNIKLSQKQIDEVEENTNLKIAKGAGVEIKVFTQESDEIPQEYRSGKLKFPFRLVSIIGLDSCGCCGTHVSDISELQICKVLSVENVKAGIKIEFSFGGQAIQKLNSSRNELLRISKHLTTGEFDVFESVKAMQAELKATKKRNSEVLKVLSRYLMCENVTELKDFKSIFVQSISLENADIQPLLASLLKEYQNACVFNMSGNKLKVVFGSNQKRGGEVLDRLKSVIEVVGGGSAVRVIIEVAAKYEDVLTVFKTIFD</sequence>
<dbReference type="Pfam" id="PF07973">
    <property type="entry name" value="tRNA_SAD"/>
    <property type="match status" value="1"/>
</dbReference>
<dbReference type="AlphaFoldDB" id="V6LX92"/>
<dbReference type="VEuPathDB" id="GiardiaDB:SS50377_26686"/>
<dbReference type="InterPro" id="IPR051335">
    <property type="entry name" value="Alanyl-tRNA_Editing_Enzymes"/>
</dbReference>
<organism evidence="5">
    <name type="scientific">Spironucleus salmonicida</name>
    <dbReference type="NCBI Taxonomy" id="348837"/>
    <lineage>
        <taxon>Eukaryota</taxon>
        <taxon>Metamonada</taxon>
        <taxon>Diplomonadida</taxon>
        <taxon>Hexamitidae</taxon>
        <taxon>Hexamitinae</taxon>
        <taxon>Spironucleus</taxon>
    </lineage>
</organism>